<protein>
    <submittedName>
        <fullName evidence="2">Uncharacterized protein</fullName>
    </submittedName>
</protein>
<organism evidence="2 3">
    <name type="scientific">Candidatus Mycobacterium methanotrophicum</name>
    <dbReference type="NCBI Taxonomy" id="2943498"/>
    <lineage>
        <taxon>Bacteria</taxon>
        <taxon>Bacillati</taxon>
        <taxon>Actinomycetota</taxon>
        <taxon>Actinomycetes</taxon>
        <taxon>Mycobacteriales</taxon>
        <taxon>Mycobacteriaceae</taxon>
        <taxon>Mycobacterium</taxon>
    </lineage>
</organism>
<evidence type="ECO:0000313" key="3">
    <source>
        <dbReference type="Proteomes" id="UP001056610"/>
    </source>
</evidence>
<keyword evidence="3" id="KW-1185">Reference proteome</keyword>
<reference evidence="2" key="1">
    <citation type="submission" date="2022-05" db="EMBL/GenBank/DDBJ databases">
        <title>A methanotrophic Mycobacterium dominates a cave microbial ecosystem.</title>
        <authorList>
            <person name="Van Spanning R.J.M."/>
            <person name="Guan Q."/>
            <person name="Melkonian C."/>
            <person name="Gallant J."/>
            <person name="Polerecky L."/>
            <person name="Flot J.-F."/>
            <person name="Brandt B.W."/>
            <person name="Braster M."/>
            <person name="Iturbe Espinoza P."/>
            <person name="Aerts J."/>
            <person name="Meima-Franke M."/>
            <person name="Piersma S.R."/>
            <person name="Bunduc C."/>
            <person name="Ummels R."/>
            <person name="Pain A."/>
            <person name="Fleming E.J."/>
            <person name="van der Wel N."/>
            <person name="Gherman V.D."/>
            <person name="Sarbu S.M."/>
            <person name="Bodelier P.L.E."/>
            <person name="Bitter W."/>
        </authorList>
    </citation>
    <scope>NUCLEOTIDE SEQUENCE</scope>
    <source>
        <strain evidence="2">Sulfur Cave</strain>
    </source>
</reference>
<name>A0ABY4QT13_9MYCO</name>
<feature type="compositionally biased region" description="Basic residues" evidence="1">
    <location>
        <begin position="67"/>
        <end position="89"/>
    </location>
</feature>
<accession>A0ABY4QT13</accession>
<proteinExistence type="predicted"/>
<gene>
    <name evidence="2" type="ORF">M5I08_16170</name>
</gene>
<dbReference type="EMBL" id="CP097320">
    <property type="protein sequence ID" value="UQX13161.1"/>
    <property type="molecule type" value="Genomic_DNA"/>
</dbReference>
<sequence length="124" mass="13761">MGGLVARSACHYGAQQQHGWTDAISHVVRLGSPHPGADLEKWREHRVVGVGTAARDPSNRNIFERSQRRHQGSALRRLPRRGLVRRRPRPVPPRPLPGGAVLASCPIPLRGGNRRPAAARDDRW</sequence>
<evidence type="ECO:0000313" key="2">
    <source>
        <dbReference type="EMBL" id="UQX13161.1"/>
    </source>
</evidence>
<dbReference type="RefSeq" id="WP_249763381.1">
    <property type="nucleotide sequence ID" value="NZ_CAJUXY010000038.1"/>
</dbReference>
<dbReference type="Proteomes" id="UP001056610">
    <property type="component" value="Chromosome"/>
</dbReference>
<feature type="region of interest" description="Disordered" evidence="1">
    <location>
        <begin position="66"/>
        <end position="124"/>
    </location>
</feature>
<evidence type="ECO:0000256" key="1">
    <source>
        <dbReference type="SAM" id="MobiDB-lite"/>
    </source>
</evidence>